<dbReference type="PANTHER" id="PTHR47966:SF45">
    <property type="entry name" value="PEPTIDASE A1 DOMAIN-CONTAINING PROTEIN"/>
    <property type="match status" value="1"/>
</dbReference>
<dbReference type="EMBL" id="CATQJL010000112">
    <property type="protein sequence ID" value="CAJ0593632.1"/>
    <property type="molecule type" value="Genomic_DNA"/>
</dbReference>
<keyword evidence="5" id="KW-1185">Reference proteome</keyword>
<dbReference type="GO" id="GO:0004190">
    <property type="term" value="F:aspartic-type endopeptidase activity"/>
    <property type="evidence" value="ECO:0007669"/>
    <property type="project" value="InterPro"/>
</dbReference>
<dbReference type="InterPro" id="IPR034164">
    <property type="entry name" value="Pepsin-like_dom"/>
</dbReference>
<dbReference type="GO" id="GO:0006508">
    <property type="term" value="P:proteolysis"/>
    <property type="evidence" value="ECO:0007669"/>
    <property type="project" value="InterPro"/>
</dbReference>
<dbReference type="Proteomes" id="UP001176961">
    <property type="component" value="Unassembled WGS sequence"/>
</dbReference>
<evidence type="ECO:0000313" key="4">
    <source>
        <dbReference type="EMBL" id="CAJ0593632.1"/>
    </source>
</evidence>
<dbReference type="InterPro" id="IPR033121">
    <property type="entry name" value="PEPTIDASE_A1"/>
</dbReference>
<dbReference type="InterPro" id="IPR001461">
    <property type="entry name" value="Aspartic_peptidase_A1"/>
</dbReference>
<dbReference type="Pfam" id="PF00026">
    <property type="entry name" value="Asp"/>
    <property type="match status" value="1"/>
</dbReference>
<name>A0AA36DV62_CYLNA</name>
<sequence length="439" mass="48290">MFIFVTLTLCIISTCRIVYAIAIKKDLKLDPHIHLDNQRVYRILLESAPHGYTHRISAGSRNEEFTVMVTMRNSMLWIPSINCTECGSKRKFDPYKSSSFTNTGYNWSIQDDDGTVGGMLGIDNLVVEPLESRMDIAECIFGLATRISDYDNLEEVDGLFGLLPIARGGMSGRPLMRQIGTLLNPSFTIDLSQQSQAGTVGSVFYGRVWNTDSCVNEASVQIYDQFNPYQYESKISMGSFKPSHAYKAMLELIPFISGPPEFVAGIASCAGAEYIDGYYEVNCDEANSIPDLTIAYAQVPLHISSDKFITKVGDRCVLALAVQLGAGLGPDVYLGAPLFKQYCISVNFAEGWLGFAEVIEAPTNSSLKECKVSTQSTSLATTIRSTLVTRSSTRSTVLSTRSTQSPHTTEAMDSTTKTTAPAFYQNSLFSLMLSVFLIR</sequence>
<evidence type="ECO:0000313" key="5">
    <source>
        <dbReference type="Proteomes" id="UP001176961"/>
    </source>
</evidence>
<keyword evidence="2" id="KW-0732">Signal</keyword>
<dbReference type="PROSITE" id="PS51767">
    <property type="entry name" value="PEPTIDASE_A1"/>
    <property type="match status" value="1"/>
</dbReference>
<comment type="caution">
    <text evidence="4">The sequence shown here is derived from an EMBL/GenBank/DDBJ whole genome shotgun (WGS) entry which is preliminary data.</text>
</comment>
<gene>
    <name evidence="4" type="ORF">CYNAS_LOCUS5615</name>
</gene>
<feature type="chain" id="PRO_5041295530" description="Peptidase A1 domain-containing protein" evidence="2">
    <location>
        <begin position="21"/>
        <end position="439"/>
    </location>
</feature>
<proteinExistence type="inferred from homology"/>
<reference evidence="4" key="1">
    <citation type="submission" date="2023-07" db="EMBL/GenBank/DDBJ databases">
        <authorList>
            <consortium name="CYATHOMIX"/>
        </authorList>
    </citation>
    <scope>NUCLEOTIDE SEQUENCE</scope>
    <source>
        <strain evidence="4">N/A</strain>
    </source>
</reference>
<dbReference type="Gene3D" id="2.40.70.10">
    <property type="entry name" value="Acid Proteases"/>
    <property type="match status" value="2"/>
</dbReference>
<dbReference type="SUPFAM" id="SSF50630">
    <property type="entry name" value="Acid proteases"/>
    <property type="match status" value="1"/>
</dbReference>
<comment type="similarity">
    <text evidence="1">Belongs to the peptidase A1 family.</text>
</comment>
<organism evidence="4 5">
    <name type="scientific">Cylicocyclus nassatus</name>
    <name type="common">Nematode worm</name>
    <dbReference type="NCBI Taxonomy" id="53992"/>
    <lineage>
        <taxon>Eukaryota</taxon>
        <taxon>Metazoa</taxon>
        <taxon>Ecdysozoa</taxon>
        <taxon>Nematoda</taxon>
        <taxon>Chromadorea</taxon>
        <taxon>Rhabditida</taxon>
        <taxon>Rhabditina</taxon>
        <taxon>Rhabditomorpha</taxon>
        <taxon>Strongyloidea</taxon>
        <taxon>Strongylidae</taxon>
        <taxon>Cylicocyclus</taxon>
    </lineage>
</organism>
<dbReference type="CDD" id="cd05471">
    <property type="entry name" value="pepsin_like"/>
    <property type="match status" value="1"/>
</dbReference>
<protein>
    <recommendedName>
        <fullName evidence="3">Peptidase A1 domain-containing protein</fullName>
    </recommendedName>
</protein>
<dbReference type="GO" id="GO:0005764">
    <property type="term" value="C:lysosome"/>
    <property type="evidence" value="ECO:0007669"/>
    <property type="project" value="TreeGrafter"/>
</dbReference>
<accession>A0AA36DV62</accession>
<evidence type="ECO:0000259" key="3">
    <source>
        <dbReference type="PROSITE" id="PS51767"/>
    </source>
</evidence>
<evidence type="ECO:0000256" key="2">
    <source>
        <dbReference type="SAM" id="SignalP"/>
    </source>
</evidence>
<feature type="domain" description="Peptidase A1" evidence="3">
    <location>
        <begin position="52"/>
        <end position="356"/>
    </location>
</feature>
<feature type="signal peptide" evidence="2">
    <location>
        <begin position="1"/>
        <end position="20"/>
    </location>
</feature>
<dbReference type="AlphaFoldDB" id="A0AA36DV62"/>
<evidence type="ECO:0000256" key="1">
    <source>
        <dbReference type="ARBA" id="ARBA00007447"/>
    </source>
</evidence>
<dbReference type="InterPro" id="IPR021109">
    <property type="entry name" value="Peptidase_aspartic_dom_sf"/>
</dbReference>
<dbReference type="PANTHER" id="PTHR47966">
    <property type="entry name" value="BETA-SITE APP-CLEAVING ENZYME, ISOFORM A-RELATED"/>
    <property type="match status" value="1"/>
</dbReference>